<keyword evidence="2" id="KW-1185">Reference proteome</keyword>
<name>A0A4D6LZE7_VIGUN</name>
<evidence type="ECO:0000313" key="1">
    <source>
        <dbReference type="EMBL" id="QCD93873.1"/>
    </source>
</evidence>
<reference evidence="1 2" key="1">
    <citation type="submission" date="2019-04" db="EMBL/GenBank/DDBJ databases">
        <title>An improved genome assembly and genetic linkage map for asparagus bean, Vigna unguiculata ssp. sesquipedialis.</title>
        <authorList>
            <person name="Xia Q."/>
            <person name="Zhang R."/>
            <person name="Dong Y."/>
        </authorList>
    </citation>
    <scope>NUCLEOTIDE SEQUENCE [LARGE SCALE GENOMIC DNA]</scope>
    <source>
        <tissue evidence="1">Leaf</tissue>
    </source>
</reference>
<proteinExistence type="predicted"/>
<accession>A0A4D6LZE7</accession>
<gene>
    <name evidence="1" type="ORF">DEO72_LG5g1949</name>
</gene>
<dbReference type="EMBL" id="CP039349">
    <property type="protein sequence ID" value="QCD93873.1"/>
    <property type="molecule type" value="Genomic_DNA"/>
</dbReference>
<evidence type="ECO:0000313" key="2">
    <source>
        <dbReference type="Proteomes" id="UP000501690"/>
    </source>
</evidence>
<dbReference type="AlphaFoldDB" id="A0A4D6LZE7"/>
<dbReference type="Proteomes" id="UP000501690">
    <property type="component" value="Linkage Group LG5"/>
</dbReference>
<organism evidence="1 2">
    <name type="scientific">Vigna unguiculata</name>
    <name type="common">Cowpea</name>
    <dbReference type="NCBI Taxonomy" id="3917"/>
    <lineage>
        <taxon>Eukaryota</taxon>
        <taxon>Viridiplantae</taxon>
        <taxon>Streptophyta</taxon>
        <taxon>Embryophyta</taxon>
        <taxon>Tracheophyta</taxon>
        <taxon>Spermatophyta</taxon>
        <taxon>Magnoliopsida</taxon>
        <taxon>eudicotyledons</taxon>
        <taxon>Gunneridae</taxon>
        <taxon>Pentapetalae</taxon>
        <taxon>rosids</taxon>
        <taxon>fabids</taxon>
        <taxon>Fabales</taxon>
        <taxon>Fabaceae</taxon>
        <taxon>Papilionoideae</taxon>
        <taxon>50 kb inversion clade</taxon>
        <taxon>NPAAA clade</taxon>
        <taxon>indigoferoid/millettioid clade</taxon>
        <taxon>Phaseoleae</taxon>
        <taxon>Vigna</taxon>
    </lineage>
</organism>
<sequence>MIMSEPLVLSKWEEKGRRKVAMAVAAWRRVEGRERMGAKWRRDSNGDSSSFAITKMKKEREGRRVVAKQRMWKSVEERSKLINNDKEGR</sequence>
<protein>
    <submittedName>
        <fullName evidence="1">Uncharacterized protein</fullName>
    </submittedName>
</protein>